<feature type="domain" description="TNT" evidence="2">
    <location>
        <begin position="853"/>
        <end position="939"/>
    </location>
</feature>
<dbReference type="PANTHER" id="PTHR42059:SF1">
    <property type="entry name" value="TNT DOMAIN-CONTAINING PROTEIN"/>
    <property type="match status" value="1"/>
</dbReference>
<proteinExistence type="predicted"/>
<feature type="region of interest" description="Disordered" evidence="1">
    <location>
        <begin position="297"/>
        <end position="331"/>
    </location>
</feature>
<feature type="region of interest" description="Disordered" evidence="1">
    <location>
        <begin position="685"/>
        <end position="755"/>
    </location>
</feature>
<dbReference type="Pfam" id="PF14021">
    <property type="entry name" value="TNT"/>
    <property type="match status" value="1"/>
</dbReference>
<protein>
    <recommendedName>
        <fullName evidence="2">TNT domain-containing protein</fullName>
    </recommendedName>
</protein>
<organism evidence="3 4">
    <name type="scientific">Actinomadura rubrobrunea</name>
    <dbReference type="NCBI Taxonomy" id="115335"/>
    <lineage>
        <taxon>Bacteria</taxon>
        <taxon>Bacillati</taxon>
        <taxon>Actinomycetota</taxon>
        <taxon>Actinomycetes</taxon>
        <taxon>Streptosporangiales</taxon>
        <taxon>Thermomonosporaceae</taxon>
        <taxon>Actinomadura</taxon>
    </lineage>
</organism>
<keyword evidence="4" id="KW-1185">Reference proteome</keyword>
<feature type="compositionally biased region" description="Low complexity" evidence="1">
    <location>
        <begin position="474"/>
        <end position="492"/>
    </location>
</feature>
<feature type="compositionally biased region" description="Low complexity" evidence="1">
    <location>
        <begin position="571"/>
        <end position="582"/>
    </location>
</feature>
<dbReference type="AlphaFoldDB" id="A0A9W6PPQ1"/>
<evidence type="ECO:0000313" key="4">
    <source>
        <dbReference type="Proteomes" id="UP001165124"/>
    </source>
</evidence>
<accession>A0A9W6PPQ1</accession>
<dbReference type="InterPro" id="IPR036170">
    <property type="entry name" value="YezG-like_sf"/>
</dbReference>
<gene>
    <name evidence="3" type="ORF">Arub01_04890</name>
</gene>
<feature type="region of interest" description="Disordered" evidence="1">
    <location>
        <begin position="453"/>
        <end position="587"/>
    </location>
</feature>
<feature type="compositionally biased region" description="Low complexity" evidence="1">
    <location>
        <begin position="685"/>
        <end position="700"/>
    </location>
</feature>
<dbReference type="InterPro" id="IPR053024">
    <property type="entry name" value="Fungal_surface_NADase"/>
</dbReference>
<dbReference type="InterPro" id="IPR025331">
    <property type="entry name" value="TNT"/>
</dbReference>
<feature type="compositionally biased region" description="Low complexity" evidence="1">
    <location>
        <begin position="534"/>
        <end position="550"/>
    </location>
</feature>
<dbReference type="Proteomes" id="UP001165124">
    <property type="component" value="Unassembled WGS sequence"/>
</dbReference>
<dbReference type="EMBL" id="BSRZ01000001">
    <property type="protein sequence ID" value="GLW62245.1"/>
    <property type="molecule type" value="Genomic_DNA"/>
</dbReference>
<evidence type="ECO:0000313" key="3">
    <source>
        <dbReference type="EMBL" id="GLW62245.1"/>
    </source>
</evidence>
<dbReference type="GO" id="GO:0050135">
    <property type="term" value="F:NADP+ nucleosidase activity"/>
    <property type="evidence" value="ECO:0007669"/>
    <property type="project" value="InterPro"/>
</dbReference>
<dbReference type="PANTHER" id="PTHR42059">
    <property type="entry name" value="TNT DOMAIN-CONTAINING PROTEIN"/>
    <property type="match status" value="1"/>
</dbReference>
<evidence type="ECO:0000256" key="1">
    <source>
        <dbReference type="SAM" id="MobiDB-lite"/>
    </source>
</evidence>
<name>A0A9W6PPQ1_9ACTN</name>
<dbReference type="SUPFAM" id="SSF160424">
    <property type="entry name" value="BH3703-like"/>
    <property type="match status" value="1"/>
</dbReference>
<evidence type="ECO:0000259" key="2">
    <source>
        <dbReference type="Pfam" id="PF14021"/>
    </source>
</evidence>
<comment type="caution">
    <text evidence="3">The sequence shown here is derived from an EMBL/GenBank/DDBJ whole genome shotgun (WGS) entry which is preliminary data.</text>
</comment>
<feature type="region of interest" description="Disordered" evidence="1">
    <location>
        <begin position="786"/>
        <end position="805"/>
    </location>
</feature>
<reference evidence="3" key="1">
    <citation type="submission" date="2023-02" db="EMBL/GenBank/DDBJ databases">
        <title>Actinomadura rubrobrunea NBRC 14622.</title>
        <authorList>
            <person name="Ichikawa N."/>
            <person name="Sato H."/>
            <person name="Tonouchi N."/>
        </authorList>
    </citation>
    <scope>NUCLEOTIDE SEQUENCE</scope>
    <source>
        <strain evidence="3">NBRC 14622</strain>
    </source>
</reference>
<sequence>MPVSGSGDRAAELERQVVEFVQGTAPSGWRRIDLRCAATVAVSEVTVAVLTADGAAVPSETVPARLTELLMELRRAHYEPDDGTWFSALFLIEPGGRVERLYNRDFDPGWDPPIPAECFQRDQEVMPRAPDRMPAWLRARLDGREPEHRPEPAAPEPLDPIRQTELVTRDLAVALADRAPALWRRLHGCYQAVGDHIELPPVTVFFDDGTTRPWAPPAAVGALLDRLRAGMYAYGGATWSRFDFQVRFEDGRVLVDGSHAGDAEPAWTTEPTAEDVRKELQRFPVEKVPEWMSRRLAAASPQPAARTPRKARVFDHPGSDGAPPSVSRPPVAPEEIDRLADYLNSAPLVRAARSYAPDQLAPERGDRVPLTFHTDGTWVWAGAVGYYLREHGIPPEPDLVEHIRAQGFRVPEVDDAAMEAAGAALSGKPAAAPPPVDPVSAYSSVAPPGAVPVAGQAPPVHEPPQEQGPMSGFASAAAPPTAEAVPAGPEAGLVPGPSYASASAPDSGGAFQDAGPAANSGAVAEPEHASGQQPPHGAEHAPAPEAGHAANTDPAPDEKTPEPTTAAANDSGAASEESPAAERNAGDGGYRWRTFVLKPEGEVWLSRVQQRLEELGVDPSAYRLRDTAEGAWCLVQDGLRWAVFRYEEGERRNEAVFDRGEQAAAQLLGALLLVPRNDVRDAPATAANVPAAPPTSAETPPSTPLTIADVPPNVADAPLTMADVPPSTGDAPLTMADTPTGVADAQPINTPPGDVGAPLTMADVPPNADSPAGTAGVPLTMVDTPSSVADAPPANTPPGDEGAPLTMADVPSSEDGPAGTAGAPLTMADRPPVFEPMPGEPPLSLFRDKAEVELQVGATVDRFGEADGNVLYAARIPFGQRSLPPDWVDRPYHLYRVERPVRALSGVAIPWFDQPGGGTAYVFARSVGDLVADGVLAEVRDVPPPPG</sequence>